<dbReference type="InterPro" id="IPR036388">
    <property type="entry name" value="WH-like_DNA-bd_sf"/>
</dbReference>
<comment type="subcellular location">
    <subcellularLocation>
        <location evidence="1">Nucleus</location>
    </subcellularLocation>
</comment>
<dbReference type="Pfam" id="PF00447">
    <property type="entry name" value="HSF_DNA-bind"/>
    <property type="match status" value="1"/>
</dbReference>
<feature type="region of interest" description="Disordered" evidence="5">
    <location>
        <begin position="388"/>
        <end position="439"/>
    </location>
</feature>
<evidence type="ECO:0000256" key="4">
    <source>
        <dbReference type="RuleBase" id="RU004020"/>
    </source>
</evidence>
<proteinExistence type="inferred from homology"/>
<evidence type="ECO:0000256" key="2">
    <source>
        <dbReference type="ARBA" id="ARBA00023125"/>
    </source>
</evidence>
<sequence>MRKNAGGVTQPFPGKLMEVLNRSDLAEIIEWMPHGRAFLVKQPKTFASQVLPRFFKQSKYLSFTRQLNLWGFKRITRGKDTGAYYHEIFLRGRPHLAMRMKRQKIKGTGMKLTPNPDSEPDFYKEYPMMPQLVQVQGQGPLPPLPAERMGMLKPAAAVDSSSQNLFTALKVASSTQQPPPNMQPTMLTHPQLQQIHQQHQLVNAAAAVTMPGANADYHRLLGAMNASVGVNSMFSAETLHQLQQQQLSLQQQQQQLRQAGKGTNGPGSANGGYQHLYGAMNHQSGINPMLAAASQLPSMIPSAMLQSGMLPSANHLTTHMAKRAYDDVLLAPGVRKQLGFSASGLQNGNVSTGSMGSMGGNFSGNQGVRDKLSSVMFQLNNGGVNNIGGANNNGGVNPGHPRMPAMPALPPLPPPQANPADLMRTPSSQSLQSKAKDDVADAATTATTTTTTTAAAAAATTVATPATTAGAAATKPSKSTTPPPEKETTFAGYGNDPLQDALKKVGNDPLQDALQKVHKLDDDAASLQRAKAKILQSMAQSGVDPADVDDEEKRNGGDSPTLDEAMPDKRPSLGRPFVPRKSED</sequence>
<evidence type="ECO:0000256" key="5">
    <source>
        <dbReference type="SAM" id="MobiDB-lite"/>
    </source>
</evidence>
<dbReference type="Gene3D" id="1.10.10.10">
    <property type="entry name" value="Winged helix-like DNA-binding domain superfamily/Winged helix DNA-binding domain"/>
    <property type="match status" value="1"/>
</dbReference>
<feature type="compositionally biased region" description="Low complexity" evidence="5">
    <location>
        <begin position="388"/>
        <end position="406"/>
    </location>
</feature>
<dbReference type="Proteomes" id="UP001224775">
    <property type="component" value="Unassembled WGS sequence"/>
</dbReference>
<keyword evidence="7" id="KW-0346">Stress response</keyword>
<feature type="domain" description="HSF-type DNA-binding" evidence="6">
    <location>
        <begin position="8"/>
        <end position="103"/>
    </location>
</feature>
<dbReference type="SMART" id="SM00415">
    <property type="entry name" value="HSF"/>
    <property type="match status" value="1"/>
</dbReference>
<name>A0AAD8YMQ3_9STRA</name>
<accession>A0AAD8YMQ3</accession>
<evidence type="ECO:0000256" key="1">
    <source>
        <dbReference type="ARBA" id="ARBA00004123"/>
    </source>
</evidence>
<keyword evidence="8" id="KW-1185">Reference proteome</keyword>
<protein>
    <submittedName>
        <fullName evidence="7">Heat shock factor family protein</fullName>
    </submittedName>
</protein>
<dbReference type="AlphaFoldDB" id="A0AAD8YMQ3"/>
<keyword evidence="2" id="KW-0238">DNA-binding</keyword>
<dbReference type="PRINTS" id="PR00056">
    <property type="entry name" value="HSFDOMAIN"/>
</dbReference>
<dbReference type="PANTHER" id="PTHR10015">
    <property type="entry name" value="HEAT SHOCK TRANSCRIPTION FACTOR"/>
    <property type="match status" value="1"/>
</dbReference>
<dbReference type="FunFam" id="1.10.10.10:FF:000479">
    <property type="entry name" value="Predicted protein"/>
    <property type="match status" value="1"/>
</dbReference>
<reference evidence="7" key="1">
    <citation type="submission" date="2023-06" db="EMBL/GenBank/DDBJ databases">
        <title>Survivors Of The Sea: Transcriptome response of Skeletonema marinoi to long-term dormancy.</title>
        <authorList>
            <person name="Pinder M.I.M."/>
            <person name="Kourtchenko O."/>
            <person name="Robertson E.K."/>
            <person name="Larsson T."/>
            <person name="Maumus F."/>
            <person name="Osuna-Cruz C.M."/>
            <person name="Vancaester E."/>
            <person name="Stenow R."/>
            <person name="Vandepoele K."/>
            <person name="Ploug H."/>
            <person name="Bruchert V."/>
            <person name="Godhe A."/>
            <person name="Topel M."/>
        </authorList>
    </citation>
    <scope>NUCLEOTIDE SEQUENCE</scope>
    <source>
        <strain evidence="7">R05AC</strain>
    </source>
</reference>
<organism evidence="7 8">
    <name type="scientific">Skeletonema marinoi</name>
    <dbReference type="NCBI Taxonomy" id="267567"/>
    <lineage>
        <taxon>Eukaryota</taxon>
        <taxon>Sar</taxon>
        <taxon>Stramenopiles</taxon>
        <taxon>Ochrophyta</taxon>
        <taxon>Bacillariophyta</taxon>
        <taxon>Coscinodiscophyceae</taxon>
        <taxon>Thalassiosirophycidae</taxon>
        <taxon>Thalassiosirales</taxon>
        <taxon>Skeletonemataceae</taxon>
        <taxon>Skeletonema</taxon>
        <taxon>Skeletonema marinoi-dohrnii complex</taxon>
    </lineage>
</organism>
<feature type="region of interest" description="Disordered" evidence="5">
    <location>
        <begin position="465"/>
        <end position="503"/>
    </location>
</feature>
<dbReference type="PANTHER" id="PTHR10015:SF206">
    <property type="entry name" value="HSF-TYPE DNA-BINDING DOMAIN-CONTAINING PROTEIN"/>
    <property type="match status" value="1"/>
</dbReference>
<dbReference type="InterPro" id="IPR000232">
    <property type="entry name" value="HSF_DNA-bd"/>
</dbReference>
<evidence type="ECO:0000259" key="6">
    <source>
        <dbReference type="SMART" id="SM00415"/>
    </source>
</evidence>
<keyword evidence="3" id="KW-0539">Nucleus</keyword>
<dbReference type="EMBL" id="JATAAI010000001">
    <property type="protein sequence ID" value="KAK1748165.1"/>
    <property type="molecule type" value="Genomic_DNA"/>
</dbReference>
<evidence type="ECO:0000313" key="7">
    <source>
        <dbReference type="EMBL" id="KAK1748165.1"/>
    </source>
</evidence>
<dbReference type="InterPro" id="IPR036390">
    <property type="entry name" value="WH_DNA-bd_sf"/>
</dbReference>
<evidence type="ECO:0000256" key="3">
    <source>
        <dbReference type="ARBA" id="ARBA00023242"/>
    </source>
</evidence>
<feature type="region of interest" description="Disordered" evidence="5">
    <location>
        <begin position="536"/>
        <end position="584"/>
    </location>
</feature>
<feature type="compositionally biased region" description="Pro residues" evidence="5">
    <location>
        <begin position="407"/>
        <end position="417"/>
    </location>
</feature>
<feature type="region of interest" description="Disordered" evidence="5">
    <location>
        <begin position="250"/>
        <end position="271"/>
    </location>
</feature>
<gene>
    <name evidence="7" type="ORF">QTG54_000104</name>
</gene>
<dbReference type="GO" id="GO:0003700">
    <property type="term" value="F:DNA-binding transcription factor activity"/>
    <property type="evidence" value="ECO:0007669"/>
    <property type="project" value="InterPro"/>
</dbReference>
<dbReference type="GO" id="GO:0005634">
    <property type="term" value="C:nucleus"/>
    <property type="evidence" value="ECO:0007669"/>
    <property type="project" value="UniProtKB-SubCell"/>
</dbReference>
<dbReference type="SUPFAM" id="SSF46785">
    <property type="entry name" value="Winged helix' DNA-binding domain"/>
    <property type="match status" value="1"/>
</dbReference>
<evidence type="ECO:0000313" key="8">
    <source>
        <dbReference type="Proteomes" id="UP001224775"/>
    </source>
</evidence>
<dbReference type="GO" id="GO:0043565">
    <property type="term" value="F:sequence-specific DNA binding"/>
    <property type="evidence" value="ECO:0007669"/>
    <property type="project" value="InterPro"/>
</dbReference>
<comment type="similarity">
    <text evidence="4">Belongs to the HSF family.</text>
</comment>
<comment type="caution">
    <text evidence="7">The sequence shown here is derived from an EMBL/GenBank/DDBJ whole genome shotgun (WGS) entry which is preliminary data.</text>
</comment>
<feature type="compositionally biased region" description="Low complexity" evidence="5">
    <location>
        <begin position="465"/>
        <end position="480"/>
    </location>
</feature>